<dbReference type="STRING" id="1176198.SAMN05444716_10665"/>
<feature type="domain" description="ABC3 transporter permease C-terminal" evidence="8">
    <location>
        <begin position="821"/>
        <end position="928"/>
    </location>
</feature>
<evidence type="ECO:0000256" key="6">
    <source>
        <dbReference type="ARBA" id="ARBA00038076"/>
    </source>
</evidence>
<keyword evidence="10" id="KW-1185">Reference proteome</keyword>
<feature type="transmembrane region" description="Helical" evidence="7">
    <location>
        <begin position="898"/>
        <end position="920"/>
    </location>
</feature>
<evidence type="ECO:0000256" key="3">
    <source>
        <dbReference type="ARBA" id="ARBA00022692"/>
    </source>
</evidence>
<evidence type="ECO:0000256" key="5">
    <source>
        <dbReference type="ARBA" id="ARBA00023136"/>
    </source>
</evidence>
<protein>
    <submittedName>
        <fullName evidence="9">FtsX-like permease family protein</fullName>
    </submittedName>
</protein>
<dbReference type="RefSeq" id="WP_093843675.1">
    <property type="nucleotide sequence ID" value="NZ_FPAB01000006.1"/>
</dbReference>
<dbReference type="Pfam" id="PF02687">
    <property type="entry name" value="FtsX"/>
    <property type="match status" value="2"/>
</dbReference>
<dbReference type="AlphaFoldDB" id="A0A1I6UPL9"/>
<dbReference type="InterPro" id="IPR050250">
    <property type="entry name" value="Macrolide_Exporter_MacB"/>
</dbReference>
<dbReference type="PANTHER" id="PTHR30572:SF4">
    <property type="entry name" value="ABC TRANSPORTER PERMEASE YTRF"/>
    <property type="match status" value="1"/>
</dbReference>
<dbReference type="InterPro" id="IPR003838">
    <property type="entry name" value="ABC3_permease_C"/>
</dbReference>
<gene>
    <name evidence="9" type="ORF">SAMN05444716_10665</name>
</gene>
<dbReference type="GO" id="GO:0005886">
    <property type="term" value="C:plasma membrane"/>
    <property type="evidence" value="ECO:0007669"/>
    <property type="project" value="UniProtKB-SubCell"/>
</dbReference>
<comment type="subcellular location">
    <subcellularLocation>
        <location evidence="1">Cell membrane</location>
        <topology evidence="1">Multi-pass membrane protein</topology>
    </subcellularLocation>
</comment>
<evidence type="ECO:0000313" key="9">
    <source>
        <dbReference type="EMBL" id="SFT03416.1"/>
    </source>
</evidence>
<dbReference type="PANTHER" id="PTHR30572">
    <property type="entry name" value="MEMBRANE COMPONENT OF TRANSPORTER-RELATED"/>
    <property type="match status" value="1"/>
</dbReference>
<proteinExistence type="inferred from homology"/>
<keyword evidence="2" id="KW-1003">Cell membrane</keyword>
<organism evidence="9 10">
    <name type="scientific">Streptomyces harbinensis</name>
    <dbReference type="NCBI Taxonomy" id="1176198"/>
    <lineage>
        <taxon>Bacteria</taxon>
        <taxon>Bacillati</taxon>
        <taxon>Actinomycetota</taxon>
        <taxon>Actinomycetes</taxon>
        <taxon>Kitasatosporales</taxon>
        <taxon>Streptomycetaceae</taxon>
        <taxon>Streptomyces</taxon>
    </lineage>
</organism>
<evidence type="ECO:0000256" key="4">
    <source>
        <dbReference type="ARBA" id="ARBA00022989"/>
    </source>
</evidence>
<feature type="transmembrane region" description="Helical" evidence="7">
    <location>
        <begin position="817"/>
        <end position="841"/>
    </location>
</feature>
<evidence type="ECO:0000256" key="1">
    <source>
        <dbReference type="ARBA" id="ARBA00004651"/>
    </source>
</evidence>
<evidence type="ECO:0000256" key="2">
    <source>
        <dbReference type="ARBA" id="ARBA00022475"/>
    </source>
</evidence>
<dbReference type="EMBL" id="FPAB01000006">
    <property type="protein sequence ID" value="SFT03416.1"/>
    <property type="molecule type" value="Genomic_DNA"/>
</dbReference>
<feature type="transmembrane region" description="Helical" evidence="7">
    <location>
        <begin position="869"/>
        <end position="892"/>
    </location>
</feature>
<evidence type="ECO:0000256" key="7">
    <source>
        <dbReference type="SAM" id="Phobius"/>
    </source>
</evidence>
<accession>A0A1I6UPL9</accession>
<feature type="domain" description="ABC3 transporter permease C-terminal" evidence="8">
    <location>
        <begin position="631"/>
        <end position="738"/>
    </location>
</feature>
<feature type="transmembrane region" description="Helical" evidence="7">
    <location>
        <begin position="672"/>
        <end position="697"/>
    </location>
</feature>
<feature type="transmembrane region" description="Helical" evidence="7">
    <location>
        <begin position="773"/>
        <end position="797"/>
    </location>
</feature>
<comment type="similarity">
    <text evidence="6">Belongs to the ABC-4 integral membrane protein family.</text>
</comment>
<name>A0A1I6UPL9_9ACTN</name>
<reference evidence="10" key="1">
    <citation type="submission" date="2016-10" db="EMBL/GenBank/DDBJ databases">
        <authorList>
            <person name="Varghese N."/>
            <person name="Submissions S."/>
        </authorList>
    </citation>
    <scope>NUCLEOTIDE SEQUENCE [LARGE SCALE GENOMIC DNA]</scope>
    <source>
        <strain evidence="10">CGMCC 4.7047</strain>
    </source>
</reference>
<keyword evidence="3 7" id="KW-0812">Transmembrane</keyword>
<keyword evidence="4 7" id="KW-1133">Transmembrane helix</keyword>
<keyword evidence="5 7" id="KW-0472">Membrane</keyword>
<evidence type="ECO:0000313" key="10">
    <source>
        <dbReference type="Proteomes" id="UP000198873"/>
    </source>
</evidence>
<dbReference type="GO" id="GO:0022857">
    <property type="term" value="F:transmembrane transporter activity"/>
    <property type="evidence" value="ECO:0007669"/>
    <property type="project" value="TreeGrafter"/>
</dbReference>
<evidence type="ECO:0000259" key="8">
    <source>
        <dbReference type="Pfam" id="PF02687"/>
    </source>
</evidence>
<feature type="transmembrane region" description="Helical" evidence="7">
    <location>
        <begin position="630"/>
        <end position="652"/>
    </location>
</feature>
<feature type="transmembrane region" description="Helical" evidence="7">
    <location>
        <begin position="16"/>
        <end position="37"/>
    </location>
</feature>
<sequence>MFAHITQQLRRRSARAVTLLAGVLVASMGFILLTGSVDTSRLRVESTADANFRAAYDILVRPAGAAGEVERAAGEVSPNFLSGQYGGITLEEWERIAALDGVEVAAPLAMVGNQRVVLWSELDVTELLDPSLDRQLLRIDRTWISDRGLTRAQDPGADYVYVSRHDLVWPLTRETEFGTELVREYEYDGQPLTADTAHCEQRRPVLEIQPDGQPRTLCPLNVMEGLGEMTPEGRARLIVVHWRQDGTFHTSGQAWVDNAETGDRVVIRMPWATTLLTAAVDPGAEARLVGLDEAVTTGEYLSAEPPEAEREGPDEIIPVPLLATADPQADEAVRYDISRVTSDATGIHGASSLDVARHLAAAPHRALDSEERDYADVYRSVFSGEGRAPVSYNRTVQADPPHYLLEAGPLTPEQVEQNVATAWQEVMQFGGTPPPWLSQDTGFRRLYGNAEINLPGVSLRPTQVGTFDPTAISTFSGLSEVPLESYRPAAASGADERSRELLGERPWLPNSNPTGYLATPPQLLTNLASLDHLLHPASPQAAAPLSAVRVRVAGVTGLDDASQERVRQVAERIATGTGLTVDITVGSSPAPREVEVAAGQFGRPALLIEEHWTRKGAAVDLVREADRKSVLLSGLVLLVCALFTGNLVAASVRTRRAELGTLACLGWSGRRLAALVLGEVAAVAATAAVLAAVLAPLLAGLTGLTVRPALVLLTVPLVLALALLAALGPALRAARIGPAGVLRPPVLAGGRARARRSVVALAAAQVTRVPVRAALAVLSLAVGIAAVTFVTAVLWHFRGAAAGTLLGQAVTLEIRAVDLAAVVLTVLLGAFALADVLYVGLRERDAELAVLRATGWSDRALTRLVMAEGALLGAAGAVLGAAAGAGLVAWVVGALPAGVLGTALGAAVGGVALAVAASLFPVRLVRGLPLAALLSRQ</sequence>
<dbReference type="Proteomes" id="UP000198873">
    <property type="component" value="Unassembled WGS sequence"/>
</dbReference>
<feature type="transmembrane region" description="Helical" evidence="7">
    <location>
        <begin position="709"/>
        <end position="727"/>
    </location>
</feature>